<organism evidence="2">
    <name type="scientific">Amphimedon queenslandica</name>
    <name type="common">Sponge</name>
    <dbReference type="NCBI Taxonomy" id="400682"/>
    <lineage>
        <taxon>Eukaryota</taxon>
        <taxon>Metazoa</taxon>
        <taxon>Porifera</taxon>
        <taxon>Demospongiae</taxon>
        <taxon>Heteroscleromorpha</taxon>
        <taxon>Haplosclerida</taxon>
        <taxon>Niphatidae</taxon>
        <taxon>Amphimedon</taxon>
    </lineage>
</organism>
<name>A0A1X7VKR0_AMPQE</name>
<dbReference type="OrthoDB" id="10072075at2759"/>
<proteinExistence type="predicted"/>
<sequence>MVSLKDLMAAEAAAAAAVTAETNNRRKLPSPLPLVVQPVQRSMSYEEVLNTKSKDASPTVSFAEIVSDQLREMDQLSKQAENKKPLHLIQIEEKAIEELMNLYGAHNNPEESIIIERLPQPQAVQSVVSPHPLSGSPPVPGTVPHKKKKVIPTQPSAWSTRTAVFK</sequence>
<protein>
    <submittedName>
        <fullName evidence="2">Uncharacterized protein</fullName>
    </submittedName>
</protein>
<keyword evidence="3" id="KW-1185">Reference proteome</keyword>
<reference evidence="2" key="2">
    <citation type="submission" date="2017-05" db="UniProtKB">
        <authorList>
            <consortium name="EnsemblMetazoa"/>
        </authorList>
    </citation>
    <scope>IDENTIFICATION</scope>
</reference>
<reference evidence="3" key="1">
    <citation type="journal article" date="2010" name="Nature">
        <title>The Amphimedon queenslandica genome and the evolution of animal complexity.</title>
        <authorList>
            <person name="Srivastava M."/>
            <person name="Simakov O."/>
            <person name="Chapman J."/>
            <person name="Fahey B."/>
            <person name="Gauthier M.E."/>
            <person name="Mitros T."/>
            <person name="Richards G.S."/>
            <person name="Conaco C."/>
            <person name="Dacre M."/>
            <person name="Hellsten U."/>
            <person name="Larroux C."/>
            <person name="Putnam N.H."/>
            <person name="Stanke M."/>
            <person name="Adamska M."/>
            <person name="Darling A."/>
            <person name="Degnan S.M."/>
            <person name="Oakley T.H."/>
            <person name="Plachetzki D.C."/>
            <person name="Zhai Y."/>
            <person name="Adamski M."/>
            <person name="Calcino A."/>
            <person name="Cummins S.F."/>
            <person name="Goodstein D.M."/>
            <person name="Harris C."/>
            <person name="Jackson D.J."/>
            <person name="Leys S.P."/>
            <person name="Shu S."/>
            <person name="Woodcroft B.J."/>
            <person name="Vervoort M."/>
            <person name="Kosik K.S."/>
            <person name="Manning G."/>
            <person name="Degnan B.M."/>
            <person name="Rokhsar D.S."/>
        </authorList>
    </citation>
    <scope>NUCLEOTIDE SEQUENCE [LARGE SCALE GENOMIC DNA]</scope>
</reference>
<gene>
    <name evidence="2" type="primary">109580206</name>
</gene>
<evidence type="ECO:0000313" key="2">
    <source>
        <dbReference type="EnsemblMetazoa" id="Aqu2.1.40018_001"/>
    </source>
</evidence>
<dbReference type="InParanoid" id="A0A1X7VKR0"/>
<dbReference type="STRING" id="400682.A0A1X7VKR0"/>
<dbReference type="KEGG" id="aqu:109580206"/>
<dbReference type="EnsemblMetazoa" id="Aqu2.1.40018_001">
    <property type="protein sequence ID" value="Aqu2.1.40018_001"/>
    <property type="gene ID" value="Aqu2.1.40018"/>
</dbReference>
<dbReference type="EnsemblMetazoa" id="XM_019993130.1">
    <property type="protein sequence ID" value="XP_019848689.1"/>
    <property type="gene ID" value="LOC109580206"/>
</dbReference>
<accession>A0A1X7VKR0</accession>
<dbReference type="Proteomes" id="UP000007879">
    <property type="component" value="Unassembled WGS sequence"/>
</dbReference>
<evidence type="ECO:0000256" key="1">
    <source>
        <dbReference type="SAM" id="MobiDB-lite"/>
    </source>
</evidence>
<dbReference type="AlphaFoldDB" id="A0A1X7VKR0"/>
<feature type="region of interest" description="Disordered" evidence="1">
    <location>
        <begin position="127"/>
        <end position="155"/>
    </location>
</feature>
<evidence type="ECO:0000313" key="3">
    <source>
        <dbReference type="Proteomes" id="UP000007879"/>
    </source>
</evidence>